<keyword evidence="1" id="KW-1133">Transmembrane helix</keyword>
<sequence length="292" mass="32995">MPIFSINKVSKGISENKKIMFCPYCGTKLDDDARFCKNCGEAVSNTVHENHKTDKAQQQIFENNPTGRKIVYEGYMHKCPNCGETLKAFTTVCPSCGYEIRDVKSSNSIQELALKLESIAAQKMPSFEEKKSLMKMIFGTDFKEENEAEEALKRFEAQKQREMASLIVNFSVPNTKEDILEFMLLAASNINVHHGVDDDVSKAWIAKLDQVYQKAKLSMSSHPDFSEIESIYNQKKQELKMRKIKVFLIIAGCAIGCFFLLGLLQNPDATIEISLGVMILVFICALSFKKKK</sequence>
<evidence type="ECO:0000313" key="3">
    <source>
        <dbReference type="EMBL" id="MBM6924229.1"/>
    </source>
</evidence>
<dbReference type="Pfam" id="PF12773">
    <property type="entry name" value="DZR"/>
    <property type="match status" value="1"/>
</dbReference>
<keyword evidence="4" id="KW-1185">Reference proteome</keyword>
<dbReference type="Proteomes" id="UP000724149">
    <property type="component" value="Unassembled WGS sequence"/>
</dbReference>
<gene>
    <name evidence="3" type="ORF">H9X81_11080</name>
</gene>
<feature type="transmembrane region" description="Helical" evidence="1">
    <location>
        <begin position="244"/>
        <end position="263"/>
    </location>
</feature>
<comment type="caution">
    <text evidence="3">The sequence shown here is derived from an EMBL/GenBank/DDBJ whole genome shotgun (WGS) entry which is preliminary data.</text>
</comment>
<proteinExistence type="predicted"/>
<keyword evidence="1" id="KW-0812">Transmembrane</keyword>
<organism evidence="3 4">
    <name type="scientific">Hydrogenoanaerobacterium saccharovorans</name>
    <dbReference type="NCBI Taxonomy" id="474960"/>
    <lineage>
        <taxon>Bacteria</taxon>
        <taxon>Bacillati</taxon>
        <taxon>Bacillota</taxon>
        <taxon>Clostridia</taxon>
        <taxon>Eubacteriales</taxon>
        <taxon>Oscillospiraceae</taxon>
        <taxon>Hydrogenoanaerobacterium</taxon>
    </lineage>
</organism>
<name>A0ABS2GRE1_9FIRM</name>
<keyword evidence="1" id="KW-0472">Membrane</keyword>
<evidence type="ECO:0000259" key="2">
    <source>
        <dbReference type="Pfam" id="PF12773"/>
    </source>
</evidence>
<accession>A0ABS2GRE1</accession>
<dbReference type="InterPro" id="IPR025874">
    <property type="entry name" value="DZR"/>
</dbReference>
<evidence type="ECO:0000313" key="4">
    <source>
        <dbReference type="Proteomes" id="UP000724149"/>
    </source>
</evidence>
<reference evidence="3 4" key="1">
    <citation type="journal article" date="2021" name="Sci. Rep.">
        <title>The distribution of antibiotic resistance genes in chicken gut microbiota commensals.</title>
        <authorList>
            <person name="Juricova H."/>
            <person name="Matiasovicova J."/>
            <person name="Kubasova T."/>
            <person name="Cejkova D."/>
            <person name="Rychlik I."/>
        </authorList>
    </citation>
    <scope>NUCLEOTIDE SEQUENCE [LARGE SCALE GENOMIC DNA]</scope>
    <source>
        <strain evidence="3 4">An564</strain>
    </source>
</reference>
<dbReference type="RefSeq" id="WP_204722044.1">
    <property type="nucleotide sequence ID" value="NZ_JACSNR010000012.1"/>
</dbReference>
<feature type="transmembrane region" description="Helical" evidence="1">
    <location>
        <begin position="269"/>
        <end position="288"/>
    </location>
</feature>
<evidence type="ECO:0000256" key="1">
    <source>
        <dbReference type="SAM" id="Phobius"/>
    </source>
</evidence>
<protein>
    <submittedName>
        <fullName evidence="3">Zinc-ribbon domain-containing protein</fullName>
    </submittedName>
</protein>
<feature type="domain" description="DZANK-type" evidence="2">
    <location>
        <begin position="22"/>
        <end position="97"/>
    </location>
</feature>
<dbReference type="EMBL" id="JACSNR010000012">
    <property type="protein sequence ID" value="MBM6924229.1"/>
    <property type="molecule type" value="Genomic_DNA"/>
</dbReference>